<gene>
    <name evidence="2" type="ORF">ACAOBT_LOCUS4213</name>
</gene>
<dbReference type="AlphaFoldDB" id="A0A9P0NYD2"/>
<sequence>MFALTEKRHISMQASRHSTRHVEDESEKETKRVCKFL</sequence>
<keyword evidence="3" id="KW-1185">Reference proteome</keyword>
<dbReference type="Proteomes" id="UP001152888">
    <property type="component" value="Unassembled WGS sequence"/>
</dbReference>
<name>A0A9P0NYD2_ACAOB</name>
<evidence type="ECO:0000256" key="1">
    <source>
        <dbReference type="SAM" id="MobiDB-lite"/>
    </source>
</evidence>
<evidence type="ECO:0000313" key="3">
    <source>
        <dbReference type="Proteomes" id="UP001152888"/>
    </source>
</evidence>
<reference evidence="2" key="1">
    <citation type="submission" date="2022-03" db="EMBL/GenBank/DDBJ databases">
        <authorList>
            <person name="Sayadi A."/>
        </authorList>
    </citation>
    <scope>NUCLEOTIDE SEQUENCE</scope>
</reference>
<feature type="compositionally biased region" description="Basic and acidic residues" evidence="1">
    <location>
        <begin position="20"/>
        <end position="37"/>
    </location>
</feature>
<protein>
    <submittedName>
        <fullName evidence="2">Uncharacterized protein</fullName>
    </submittedName>
</protein>
<organism evidence="2 3">
    <name type="scientific">Acanthoscelides obtectus</name>
    <name type="common">Bean weevil</name>
    <name type="synonym">Bruchus obtectus</name>
    <dbReference type="NCBI Taxonomy" id="200917"/>
    <lineage>
        <taxon>Eukaryota</taxon>
        <taxon>Metazoa</taxon>
        <taxon>Ecdysozoa</taxon>
        <taxon>Arthropoda</taxon>
        <taxon>Hexapoda</taxon>
        <taxon>Insecta</taxon>
        <taxon>Pterygota</taxon>
        <taxon>Neoptera</taxon>
        <taxon>Endopterygota</taxon>
        <taxon>Coleoptera</taxon>
        <taxon>Polyphaga</taxon>
        <taxon>Cucujiformia</taxon>
        <taxon>Chrysomeloidea</taxon>
        <taxon>Chrysomelidae</taxon>
        <taxon>Bruchinae</taxon>
        <taxon>Bruchini</taxon>
        <taxon>Acanthoscelides</taxon>
    </lineage>
</organism>
<dbReference type="EMBL" id="CAKOFQ010006696">
    <property type="protein sequence ID" value="CAH1961556.1"/>
    <property type="molecule type" value="Genomic_DNA"/>
</dbReference>
<accession>A0A9P0NYD2</accession>
<evidence type="ECO:0000313" key="2">
    <source>
        <dbReference type="EMBL" id="CAH1961556.1"/>
    </source>
</evidence>
<proteinExistence type="predicted"/>
<comment type="caution">
    <text evidence="2">The sequence shown here is derived from an EMBL/GenBank/DDBJ whole genome shotgun (WGS) entry which is preliminary data.</text>
</comment>
<feature type="region of interest" description="Disordered" evidence="1">
    <location>
        <begin position="1"/>
        <end position="37"/>
    </location>
</feature>